<name>A0A437KAK8_9BACI</name>
<evidence type="ECO:0000313" key="1">
    <source>
        <dbReference type="EMBL" id="RVT62454.1"/>
    </source>
</evidence>
<dbReference type="AlphaFoldDB" id="A0A437KAK8"/>
<proteinExistence type="predicted"/>
<gene>
    <name evidence="1" type="ORF">EM808_11700</name>
</gene>
<dbReference type="EMBL" id="RZTZ01000004">
    <property type="protein sequence ID" value="RVT62454.1"/>
    <property type="molecule type" value="Genomic_DNA"/>
</dbReference>
<comment type="caution">
    <text evidence="1">The sequence shown here is derived from an EMBL/GenBank/DDBJ whole genome shotgun (WGS) entry which is preliminary data.</text>
</comment>
<accession>A0A437KAK8</accession>
<dbReference type="RefSeq" id="WP_127738405.1">
    <property type="nucleotide sequence ID" value="NZ_CAJCKN010000056.1"/>
</dbReference>
<keyword evidence="2" id="KW-1185">Reference proteome</keyword>
<dbReference type="GeneID" id="87617276"/>
<evidence type="ECO:0000313" key="2">
    <source>
        <dbReference type="Proteomes" id="UP000288024"/>
    </source>
</evidence>
<organism evidence="1 2">
    <name type="scientific">Niallia taxi</name>
    <dbReference type="NCBI Taxonomy" id="2499688"/>
    <lineage>
        <taxon>Bacteria</taxon>
        <taxon>Bacillati</taxon>
        <taxon>Bacillota</taxon>
        <taxon>Bacilli</taxon>
        <taxon>Bacillales</taxon>
        <taxon>Bacillaceae</taxon>
        <taxon>Niallia</taxon>
    </lineage>
</organism>
<protein>
    <submittedName>
        <fullName evidence="1">Uncharacterized protein</fullName>
    </submittedName>
</protein>
<reference evidence="1 2" key="1">
    <citation type="submission" date="2019-01" db="EMBL/GenBank/DDBJ databases">
        <title>Bacillus sp. M5HDSG1-1, whole genome shotgun sequence.</title>
        <authorList>
            <person name="Tuo L."/>
        </authorList>
    </citation>
    <scope>NUCLEOTIDE SEQUENCE [LARGE SCALE GENOMIC DNA]</scope>
    <source>
        <strain evidence="1 2">M5HDSG1-1</strain>
    </source>
</reference>
<sequence>MDHTLHELHKHVKFSDEVLEMFIDIIGQDPGLLKVFQYIAIEEQKNKERGVSISHIIENVKVERLVRKNVGKNKYVYEEVFTNIERKNVEKMVDKLMFMSLIYHEAIKPYKFLFLTNRGKQLIAKLVENKSKNKELRK</sequence>
<dbReference type="Proteomes" id="UP000288024">
    <property type="component" value="Unassembled WGS sequence"/>
</dbReference>